<evidence type="ECO:0000313" key="4">
    <source>
        <dbReference type="EMBL" id="MFC5015483.1"/>
    </source>
</evidence>
<feature type="transmembrane region" description="Helical" evidence="2">
    <location>
        <begin position="626"/>
        <end position="647"/>
    </location>
</feature>
<evidence type="ECO:0000259" key="3">
    <source>
        <dbReference type="PROSITE" id="PS50837"/>
    </source>
</evidence>
<dbReference type="PROSITE" id="PS50294">
    <property type="entry name" value="WD_REPEATS_REGION"/>
    <property type="match status" value="1"/>
</dbReference>
<keyword evidence="2" id="KW-0472">Membrane</keyword>
<dbReference type="EMBL" id="JBHSJO010000001">
    <property type="protein sequence ID" value="MFC5015483.1"/>
    <property type="molecule type" value="Genomic_DNA"/>
</dbReference>
<dbReference type="SUPFAM" id="SSF50978">
    <property type="entry name" value="WD40 repeat-like"/>
    <property type="match status" value="1"/>
</dbReference>
<protein>
    <recommendedName>
        <fullName evidence="3">NACHT domain-containing protein</fullName>
    </recommendedName>
</protein>
<dbReference type="PANTHER" id="PTHR19879:SF9">
    <property type="entry name" value="TRANSCRIPTION INITIATION FACTOR TFIID SUBUNIT 5"/>
    <property type="match status" value="1"/>
</dbReference>
<keyword evidence="2" id="KW-0812">Transmembrane</keyword>
<dbReference type="Gene3D" id="3.40.50.300">
    <property type="entry name" value="P-loop containing nucleotide triphosphate hydrolases"/>
    <property type="match status" value="1"/>
</dbReference>
<feature type="transmembrane region" description="Helical" evidence="2">
    <location>
        <begin position="12"/>
        <end position="31"/>
    </location>
</feature>
<keyword evidence="1" id="KW-0853">WD repeat</keyword>
<feature type="transmembrane region" description="Helical" evidence="2">
    <location>
        <begin position="437"/>
        <end position="457"/>
    </location>
</feature>
<dbReference type="PANTHER" id="PTHR19879">
    <property type="entry name" value="TRANSCRIPTION INITIATION FACTOR TFIID"/>
    <property type="match status" value="1"/>
</dbReference>
<dbReference type="PROSITE" id="PS50082">
    <property type="entry name" value="WD_REPEATS_2"/>
    <property type="match status" value="1"/>
</dbReference>
<feature type="transmembrane region" description="Helical" evidence="2">
    <location>
        <begin position="478"/>
        <end position="496"/>
    </location>
</feature>
<accession>A0ABV9WSM2</accession>
<evidence type="ECO:0000256" key="2">
    <source>
        <dbReference type="SAM" id="Phobius"/>
    </source>
</evidence>
<keyword evidence="2" id="KW-1133">Transmembrane helix</keyword>
<evidence type="ECO:0000313" key="5">
    <source>
        <dbReference type="Proteomes" id="UP001595855"/>
    </source>
</evidence>
<dbReference type="InterPro" id="IPR036322">
    <property type="entry name" value="WD40_repeat_dom_sf"/>
</dbReference>
<gene>
    <name evidence="4" type="ORF">ACFPRC_11415</name>
</gene>
<feature type="transmembrane region" description="Helical" evidence="2">
    <location>
        <begin position="714"/>
        <end position="731"/>
    </location>
</feature>
<feature type="transmembrane region" description="Helical" evidence="2">
    <location>
        <begin position="404"/>
        <end position="425"/>
    </location>
</feature>
<dbReference type="Gene3D" id="2.130.10.10">
    <property type="entry name" value="YVTN repeat-like/Quinoprotein amine dehydrogenase"/>
    <property type="match status" value="1"/>
</dbReference>
<proteinExistence type="predicted"/>
<dbReference type="SMART" id="SM00320">
    <property type="entry name" value="WD40"/>
    <property type="match status" value="3"/>
</dbReference>
<feature type="domain" description="NACHT" evidence="3">
    <location>
        <begin position="125"/>
        <end position="213"/>
    </location>
</feature>
<keyword evidence="5" id="KW-1185">Reference proteome</keyword>
<dbReference type="RefSeq" id="WP_271320368.1">
    <property type="nucleotide sequence ID" value="NZ_BAAATN010000010.1"/>
</dbReference>
<dbReference type="InterPro" id="IPR027417">
    <property type="entry name" value="P-loop_NTPase"/>
</dbReference>
<dbReference type="Proteomes" id="UP001595855">
    <property type="component" value="Unassembled WGS sequence"/>
</dbReference>
<dbReference type="InterPro" id="IPR015943">
    <property type="entry name" value="WD40/YVTN_repeat-like_dom_sf"/>
</dbReference>
<dbReference type="Pfam" id="PF00400">
    <property type="entry name" value="WD40"/>
    <property type="match status" value="1"/>
</dbReference>
<organism evidence="4 5">
    <name type="scientific">Streptomyces lienomycini</name>
    <dbReference type="NCBI Taxonomy" id="284035"/>
    <lineage>
        <taxon>Bacteria</taxon>
        <taxon>Bacillati</taxon>
        <taxon>Actinomycetota</taxon>
        <taxon>Actinomycetes</taxon>
        <taxon>Kitasatosporales</taxon>
        <taxon>Streptomycetaceae</taxon>
        <taxon>Streptomyces</taxon>
    </lineage>
</organism>
<feature type="transmembrane region" description="Helical" evidence="2">
    <location>
        <begin position="516"/>
        <end position="540"/>
    </location>
</feature>
<sequence length="1078" mass="116397">MLIDDSDIDVGSAAGIVLSLAALVVAMLDFFRGADTSPQDAAALADNLAVQLRAQWLDEAGARRLRDERVLPLTWTATRRRVTDPRWNRPEGSRVVRLHLDGRLDGRFEEVVGRLADGYARVPHRRLVVVGEPGSGKTVLSMLLTSGLLAAREEGGPVPVLLSVASWDPVQEPLNDWVVRTMAQPYYNGREDIPRLLLEQGLVIPVLDGLDEIPETARRGAIREINKTGTDRPLIVTCRVVEYEELVLNGAPALRQAAVVEVLPVRPVDVVTYLRGVEWPDGVDWAPVLAHLRAEPDSPLTTALSTPLLVTSARLVYQRGGNPGELLDTTRFGSTYAVEDHLLKGMVDAAYAPDPRLPEGAETGERWTAEQAGRWLTYLARHLHGLRERDLAWWLLSGRLLSKWAGPLTGLPLGVLLMAATMMVAGLTDRDVALGDGFGIAFLYTLVHTAAWHASAFRTPSRLSWSVEGSGRRLFRGFRTGVATGALIVLPFMIPMTLEEADFSRSGWTAEEIQAVLEGAGTSVALLVLAGLTFAVHGWLDAPPSSAAQASPQRLLAQDRWSAVVSAGTAGVLVVLLVTAAVWAGKLAGHLLFLALTGAGRADPALLVQEDLRSKDFLEGATGEGLLLGACLTLILLMSQAWPRFVLVRAWLALRGKLPWRLMAFLADARRREILRQVGGVYQFRHIRLQETLAGVPQYPDEASAARARVKRRAILAVGVGAATLGVVGGARRFQDGSSVGLTLPGSPRVQTVRFRPAPETGAASRNAPSVAYMLEDGTVGLWNGRDEGQTPPLFDPPRGTEFQPGDLLFLRGGATLVVPTVGGVAAIDLRDETGAGVSLPTYDQEYDQEYGMEYGMELDDTSTYSLAYDAKRNHLACGQMGGGVAIWKVKSGGNGSPPSFTSLPPAGEQDDYLPGTFGLAFLDDGGLAVFVGDGVGRYQEPNFNKFKSWSALGREEDQVHNVFAVGDGGRLLAVGGSDGAKMWKRSGAGFRRLSWFLKGDIQALAFDPSGSLLAVSRDSGDVQLHATEPAQWDRRAAMLRGHMATVACLDFSHDGKWLVTGDTEGTIRIWDVKRYPV</sequence>
<dbReference type="InterPro" id="IPR001680">
    <property type="entry name" value="WD40_rpt"/>
</dbReference>
<name>A0ABV9WSM2_9ACTN</name>
<dbReference type="PROSITE" id="PS50837">
    <property type="entry name" value="NACHT"/>
    <property type="match status" value="1"/>
</dbReference>
<reference evidence="5" key="1">
    <citation type="journal article" date="2019" name="Int. J. Syst. Evol. Microbiol.">
        <title>The Global Catalogue of Microorganisms (GCM) 10K type strain sequencing project: providing services to taxonomists for standard genome sequencing and annotation.</title>
        <authorList>
            <consortium name="The Broad Institute Genomics Platform"/>
            <consortium name="The Broad Institute Genome Sequencing Center for Infectious Disease"/>
            <person name="Wu L."/>
            <person name="Ma J."/>
        </authorList>
    </citation>
    <scope>NUCLEOTIDE SEQUENCE [LARGE SCALE GENOMIC DNA]</scope>
    <source>
        <strain evidence="5">CGMCC 4.1542</strain>
    </source>
</reference>
<feature type="transmembrane region" description="Helical" evidence="2">
    <location>
        <begin position="561"/>
        <end position="584"/>
    </location>
</feature>
<comment type="caution">
    <text evidence="4">The sequence shown here is derived from an EMBL/GenBank/DDBJ whole genome shotgun (WGS) entry which is preliminary data.</text>
</comment>
<dbReference type="InterPro" id="IPR007111">
    <property type="entry name" value="NACHT_NTPase"/>
</dbReference>
<feature type="repeat" description="WD" evidence="1">
    <location>
        <begin position="1040"/>
        <end position="1078"/>
    </location>
</feature>
<evidence type="ECO:0000256" key="1">
    <source>
        <dbReference type="PROSITE-ProRule" id="PRU00221"/>
    </source>
</evidence>